<organism evidence="2 3">
    <name type="scientific">Plakobranchus ocellatus</name>
    <dbReference type="NCBI Taxonomy" id="259542"/>
    <lineage>
        <taxon>Eukaryota</taxon>
        <taxon>Metazoa</taxon>
        <taxon>Spiralia</taxon>
        <taxon>Lophotrochozoa</taxon>
        <taxon>Mollusca</taxon>
        <taxon>Gastropoda</taxon>
        <taxon>Heterobranchia</taxon>
        <taxon>Euthyneura</taxon>
        <taxon>Panpulmonata</taxon>
        <taxon>Sacoglossa</taxon>
        <taxon>Placobranchoidea</taxon>
        <taxon>Plakobranchidae</taxon>
        <taxon>Plakobranchus</taxon>
    </lineage>
</organism>
<evidence type="ECO:0000256" key="1">
    <source>
        <dbReference type="SAM" id="MobiDB-lite"/>
    </source>
</evidence>
<reference evidence="2 3" key="1">
    <citation type="journal article" date="2021" name="Elife">
        <title>Chloroplast acquisition without the gene transfer in kleptoplastic sea slugs, Plakobranchus ocellatus.</title>
        <authorList>
            <person name="Maeda T."/>
            <person name="Takahashi S."/>
            <person name="Yoshida T."/>
            <person name="Shimamura S."/>
            <person name="Takaki Y."/>
            <person name="Nagai Y."/>
            <person name="Toyoda A."/>
            <person name="Suzuki Y."/>
            <person name="Arimoto A."/>
            <person name="Ishii H."/>
            <person name="Satoh N."/>
            <person name="Nishiyama T."/>
            <person name="Hasebe M."/>
            <person name="Maruyama T."/>
            <person name="Minagawa J."/>
            <person name="Obokata J."/>
            <person name="Shigenobu S."/>
        </authorList>
    </citation>
    <scope>NUCLEOTIDE SEQUENCE [LARGE SCALE GENOMIC DNA]</scope>
</reference>
<name>A0AAV3YLI3_9GAST</name>
<dbReference type="Proteomes" id="UP000735302">
    <property type="component" value="Unassembled WGS sequence"/>
</dbReference>
<evidence type="ECO:0000313" key="2">
    <source>
        <dbReference type="EMBL" id="GFN82998.1"/>
    </source>
</evidence>
<feature type="region of interest" description="Disordered" evidence="1">
    <location>
        <begin position="1"/>
        <end position="23"/>
    </location>
</feature>
<sequence length="116" mass="12700">MYGSPYGRPVTTADHRGRRSGRYARVTAREANLPDIISGQSAMHVKLNIIVVAVVEDTSSEPIKLIPHRLCGACLAKRHQFLRAFVDRVAKLSGDLAADGISRVSWTVQPPHENGI</sequence>
<dbReference type="EMBL" id="BLXT01001064">
    <property type="protein sequence ID" value="GFN82998.1"/>
    <property type="molecule type" value="Genomic_DNA"/>
</dbReference>
<gene>
    <name evidence="2" type="ORF">PoB_000950400</name>
</gene>
<comment type="caution">
    <text evidence="2">The sequence shown here is derived from an EMBL/GenBank/DDBJ whole genome shotgun (WGS) entry which is preliminary data.</text>
</comment>
<dbReference type="AlphaFoldDB" id="A0AAV3YLI3"/>
<protein>
    <submittedName>
        <fullName evidence="2">Uncharacterized protein</fullName>
    </submittedName>
</protein>
<accession>A0AAV3YLI3</accession>
<keyword evidence="3" id="KW-1185">Reference proteome</keyword>
<proteinExistence type="predicted"/>
<evidence type="ECO:0000313" key="3">
    <source>
        <dbReference type="Proteomes" id="UP000735302"/>
    </source>
</evidence>